<reference evidence="1 2" key="1">
    <citation type="journal article" date="2015" name="Nature">
        <title>rRNA introns, odd ribosomes, and small enigmatic genomes across a large radiation of phyla.</title>
        <authorList>
            <person name="Brown C.T."/>
            <person name="Hug L.A."/>
            <person name="Thomas B.C."/>
            <person name="Sharon I."/>
            <person name="Castelle C.J."/>
            <person name="Singh A."/>
            <person name="Wilkins M.J."/>
            <person name="Williams K.H."/>
            <person name="Banfield J.F."/>
        </authorList>
    </citation>
    <scope>NUCLEOTIDE SEQUENCE [LARGE SCALE GENOMIC DNA]</scope>
</reference>
<protein>
    <submittedName>
        <fullName evidence="1">Uncharacterized protein</fullName>
    </submittedName>
</protein>
<accession>A0A0G1YD09</accession>
<evidence type="ECO:0000313" key="2">
    <source>
        <dbReference type="Proteomes" id="UP000034588"/>
    </source>
</evidence>
<dbReference type="AlphaFoldDB" id="A0A0G1YD09"/>
<dbReference type="Proteomes" id="UP000034588">
    <property type="component" value="Unassembled WGS sequence"/>
</dbReference>
<dbReference type="EMBL" id="LCQD01000008">
    <property type="protein sequence ID" value="KKW12847.1"/>
    <property type="molecule type" value="Genomic_DNA"/>
</dbReference>
<comment type="caution">
    <text evidence="1">The sequence shown here is derived from an EMBL/GenBank/DDBJ whole genome shotgun (WGS) entry which is preliminary data.</text>
</comment>
<organism evidence="1 2">
    <name type="scientific">Candidatus Gottesmanbacteria bacterium GW2011_GWB1_49_7</name>
    <dbReference type="NCBI Taxonomy" id="1618448"/>
    <lineage>
        <taxon>Bacteria</taxon>
        <taxon>Candidatus Gottesmaniibacteriota</taxon>
    </lineage>
</organism>
<proteinExistence type="predicted"/>
<name>A0A0G1YD09_9BACT</name>
<evidence type="ECO:0000313" key="1">
    <source>
        <dbReference type="EMBL" id="KKW12847.1"/>
    </source>
</evidence>
<sequence>MRHPIQPLEKDTHGVLRFKRNEVVCYLLDNGPFDLNQLAMMVFSQEDREQFAQLIGYSLSGFNDLLPYVSDETKLMIQGILQGQTAHEAQLNCYRGELNSLRRPLRQLCYALFGTDPDQEADDGPYDNEG</sequence>
<gene>
    <name evidence="1" type="ORF">UY48_C0008G0022</name>
</gene>